<keyword evidence="3" id="KW-1185">Reference proteome</keyword>
<dbReference type="AlphaFoldDB" id="A0AAV7P762"/>
<evidence type="ECO:0000256" key="1">
    <source>
        <dbReference type="SAM" id="MobiDB-lite"/>
    </source>
</evidence>
<accession>A0AAV7P762</accession>
<feature type="region of interest" description="Disordered" evidence="1">
    <location>
        <begin position="53"/>
        <end position="84"/>
    </location>
</feature>
<dbReference type="EMBL" id="JANPWB010000011">
    <property type="protein sequence ID" value="KAJ1124146.1"/>
    <property type="molecule type" value="Genomic_DNA"/>
</dbReference>
<gene>
    <name evidence="2" type="ORF">NDU88_002607</name>
</gene>
<dbReference type="Proteomes" id="UP001066276">
    <property type="component" value="Chromosome 7"/>
</dbReference>
<proteinExistence type="predicted"/>
<protein>
    <submittedName>
        <fullName evidence="2">Uncharacterized protein</fullName>
    </submittedName>
</protein>
<organism evidence="2 3">
    <name type="scientific">Pleurodeles waltl</name>
    <name type="common">Iberian ribbed newt</name>
    <dbReference type="NCBI Taxonomy" id="8319"/>
    <lineage>
        <taxon>Eukaryota</taxon>
        <taxon>Metazoa</taxon>
        <taxon>Chordata</taxon>
        <taxon>Craniata</taxon>
        <taxon>Vertebrata</taxon>
        <taxon>Euteleostomi</taxon>
        <taxon>Amphibia</taxon>
        <taxon>Batrachia</taxon>
        <taxon>Caudata</taxon>
        <taxon>Salamandroidea</taxon>
        <taxon>Salamandridae</taxon>
        <taxon>Pleurodelinae</taxon>
        <taxon>Pleurodeles</taxon>
    </lineage>
</organism>
<feature type="compositionally biased region" description="Polar residues" evidence="1">
    <location>
        <begin position="53"/>
        <end position="67"/>
    </location>
</feature>
<sequence>MVRSDELRTGRRGSTNYRCKEGLLCDRNPELAYVRGLAEWRAQPRRDWLDTLSEQTDSESGVSNSAATEKLRGPVITHRTVDEL</sequence>
<evidence type="ECO:0000313" key="3">
    <source>
        <dbReference type="Proteomes" id="UP001066276"/>
    </source>
</evidence>
<evidence type="ECO:0000313" key="2">
    <source>
        <dbReference type="EMBL" id="KAJ1124146.1"/>
    </source>
</evidence>
<name>A0AAV7P762_PLEWA</name>
<reference evidence="2" key="1">
    <citation type="journal article" date="2022" name="bioRxiv">
        <title>Sequencing and chromosome-scale assembly of the giantPleurodeles waltlgenome.</title>
        <authorList>
            <person name="Brown T."/>
            <person name="Elewa A."/>
            <person name="Iarovenko S."/>
            <person name="Subramanian E."/>
            <person name="Araus A.J."/>
            <person name="Petzold A."/>
            <person name="Susuki M."/>
            <person name="Suzuki K.-i.T."/>
            <person name="Hayashi T."/>
            <person name="Toyoda A."/>
            <person name="Oliveira C."/>
            <person name="Osipova E."/>
            <person name="Leigh N.D."/>
            <person name="Simon A."/>
            <person name="Yun M.H."/>
        </authorList>
    </citation>
    <scope>NUCLEOTIDE SEQUENCE</scope>
    <source>
        <strain evidence="2">20211129_DDA</strain>
        <tissue evidence="2">Liver</tissue>
    </source>
</reference>
<comment type="caution">
    <text evidence="2">The sequence shown here is derived from an EMBL/GenBank/DDBJ whole genome shotgun (WGS) entry which is preliminary data.</text>
</comment>